<comment type="caution">
    <text evidence="3">The sequence shown here is derived from an EMBL/GenBank/DDBJ whole genome shotgun (WGS) entry which is preliminary data.</text>
</comment>
<keyword evidence="1" id="KW-0560">Oxidoreductase</keyword>
<name>A0A8K0NYB1_LADFU</name>
<dbReference type="Proteomes" id="UP000792457">
    <property type="component" value="Unassembled WGS sequence"/>
</dbReference>
<dbReference type="GO" id="GO:0020037">
    <property type="term" value="F:heme binding"/>
    <property type="evidence" value="ECO:0007669"/>
    <property type="project" value="InterPro"/>
</dbReference>
<feature type="binding site" description="axial binding residue" evidence="2">
    <location>
        <position position="308"/>
    </location>
    <ligand>
        <name>heme b</name>
        <dbReference type="ChEBI" id="CHEBI:60344"/>
    </ligand>
    <ligandPart>
        <name>Fe</name>
        <dbReference type="ChEBI" id="CHEBI:18248"/>
    </ligandPart>
</feature>
<evidence type="ECO:0000313" key="4">
    <source>
        <dbReference type="Proteomes" id="UP000792457"/>
    </source>
</evidence>
<dbReference type="GO" id="GO:0006979">
    <property type="term" value="P:response to oxidative stress"/>
    <property type="evidence" value="ECO:0007669"/>
    <property type="project" value="InterPro"/>
</dbReference>
<dbReference type="InterPro" id="IPR019791">
    <property type="entry name" value="Haem_peroxidase_animal"/>
</dbReference>
<dbReference type="PANTHER" id="PTHR11475">
    <property type="entry name" value="OXIDASE/PEROXIDASE"/>
    <property type="match status" value="1"/>
</dbReference>
<accession>A0A8K0NYB1</accession>
<dbReference type="OrthoDB" id="823504at2759"/>
<gene>
    <name evidence="3" type="ORF">J437_LFUL006911</name>
</gene>
<keyword evidence="4" id="KW-1185">Reference proteome</keyword>
<dbReference type="GO" id="GO:0046872">
    <property type="term" value="F:metal ion binding"/>
    <property type="evidence" value="ECO:0007669"/>
    <property type="project" value="UniProtKB-KW"/>
</dbReference>
<dbReference type="EMBL" id="KZ308285">
    <property type="protein sequence ID" value="KAG8226521.1"/>
    <property type="molecule type" value="Genomic_DNA"/>
</dbReference>
<dbReference type="PRINTS" id="PR00457">
    <property type="entry name" value="ANPEROXIDASE"/>
</dbReference>
<reference evidence="3" key="2">
    <citation type="submission" date="2017-10" db="EMBL/GenBank/DDBJ databases">
        <title>Ladona fulva Genome sequencing and assembly.</title>
        <authorList>
            <person name="Murali S."/>
            <person name="Richards S."/>
            <person name="Bandaranaike D."/>
            <person name="Bellair M."/>
            <person name="Blankenburg K."/>
            <person name="Chao H."/>
            <person name="Dinh H."/>
            <person name="Doddapaneni H."/>
            <person name="Dugan-Rocha S."/>
            <person name="Elkadiri S."/>
            <person name="Gnanaolivu R."/>
            <person name="Hernandez B."/>
            <person name="Skinner E."/>
            <person name="Javaid M."/>
            <person name="Lee S."/>
            <person name="Li M."/>
            <person name="Ming W."/>
            <person name="Munidasa M."/>
            <person name="Muniz J."/>
            <person name="Nguyen L."/>
            <person name="Hughes D."/>
            <person name="Osuji N."/>
            <person name="Pu L.-L."/>
            <person name="Puazo M."/>
            <person name="Qu C."/>
            <person name="Quiroz J."/>
            <person name="Raj R."/>
            <person name="Weissenberger G."/>
            <person name="Xin Y."/>
            <person name="Zou X."/>
            <person name="Han Y."/>
            <person name="Worley K."/>
            <person name="Muzny D."/>
            <person name="Gibbs R."/>
        </authorList>
    </citation>
    <scope>NUCLEOTIDE SEQUENCE</scope>
    <source>
        <strain evidence="3">Sampled in the wild</strain>
    </source>
</reference>
<proteinExistence type="predicted"/>
<evidence type="ECO:0000256" key="2">
    <source>
        <dbReference type="PIRSR" id="PIRSR619791-2"/>
    </source>
</evidence>
<dbReference type="PROSITE" id="PS50292">
    <property type="entry name" value="PEROXIDASE_3"/>
    <property type="match status" value="1"/>
</dbReference>
<dbReference type="PANTHER" id="PTHR11475:SF141">
    <property type="entry name" value="CARDINAL"/>
    <property type="match status" value="1"/>
</dbReference>
<keyword evidence="1" id="KW-0575">Peroxidase</keyword>
<keyword evidence="2" id="KW-0408">Iron</keyword>
<sequence length="2015" mass="222036">MDAWPLRQRSDQSLATHVAHQRILNRGIFVTAMVVTVSYSMNHDTEDDSADNETDVNEVLEPALVVPNQLNVLLAQTWPLPDMSKQAWKGAIPTDLEMAAAIAEGEESLQSKDQLEAKAELFNASNGSPGILKLGTPSYTHQQAVKTSQQATDAARVGYVIGVATKKLTSPLIPKQVTPLPSAKVVVQFLARTMVDLLLLGDSRANENMHLTTMHLLLAREHNRIVRQLTELNPTWDDEKLYQEGRRIVSAEMQHITYKEFLPVVLGKSLMEKLNLDPEEEGYSYRYNPDVNPSVANNFATAAFRFAHTLLPVSLSKIESNLIRPLRQRSDQSLATHVAHQRILNRGIFVTAMVVTVSYSMNHDTEDDSADNETDVNEVLEPALVVPNQLNVLLAQTWPLPDMSKQAWKGAIPTDLEMAAAIAEGEESLQSKDQLEAKAELFNASNGSPGILKLGTPSYTHQQAVKTSQQATDAARLTQHLFQQRWTEDNDKLQEKASNGAMKKKKAYGLDLASLNVQRGRDHGLPSYVKWRKFCGLSTPKDFSDLQGKMDDAALQRLATLFKSVEDVDLYSGSLSEIPIGEGLLGPTFSCLIADQFVRLKFGDRYWYETFEQPQAFTPEQLQEIRKSSLAAIICDNSGVDHAQPEVMRSIDATNQRVPCSMIPRIQLKAWQGKGKLGRVKVGTQSLRPTVMAKSVNSVASSFIKGTIISGSITAKDSNGNSVTFLDSSSTFPMTLPLHLFDKKVNTTTSNTTDTVTPPVYTGSSDVSWTGTLTLTDDMQAHATGNFTAPYFIHGLTPFDFSVINYTGNFDITIKMESNVSSYGLTSFQGTYNSGIHFKTENYFWTTTLKAGGEVTGNSGTLLPQAPILLYGTYSPDGKSFDWNGNISLILPSPKPTTVLTKIKGSSNSVLVKATWGLITATSGPTPSAVGDMKTVITKWWDGKFPVAIPQPAFDRIIYDDFQMDSSTDIKPESGITWSGSLLPKPDSTMGEVQLNGSYSFPVFTHEAKADSGPSIYAEKFWRGNFSFVLQPFMYDPRPLISSLSLLASGGQFKTPIFFRTENETLKMSLQGGSKNVGPIVPVILHGYTSIDKSVFFWSGNATIVIPDIPTNKQPTVIDYSPDMKKEANVETDDDEMVALSSYSIPLDVNIMSASVNVTVSTSPKVPSRKMSWNGEFPLTIPQPAFYRSTPPPTTSLSEIDIDDDYPYYTPLAKTGTYKSGVTWSNISTKMLDTSETTIQINGSFSFPIYYFGISNTKPKNTKPFWTGPTIENWSGVFQTTLKVNITAIGIETLTLFKSIISEGNFISSIYFSEKKEALTAYQRKSPSKPVDPMEIIFMLHGSKSPDKTEFYWNGEATLLIPLLSLTGSKEKMQDAISITKKISASSNSYFMGSVASGSILATSSKANVMLWNGELPLAIEMPAFDAVSPNAGVWRWPYTTPFYNGTGGVTWGGTITKSSGLQNRVSVKGDFTVPIFVHGNPSAFEVIEWSGDFQLEVDVNINRTGSVTPFGQGIYNSPIFFRDMNRNEGGEDGVVSEIKELLGMEESKSLEKGAWVKTTRVPLILWGNYSDDRKVFYWGGNISAIFPAAKNFLYSTASYVAREKAAVIKPEKENRLRVPFKVISGSISASSSVFPKRELWDGNLPIAIPTSFFLHQGQLYLGGPLNGTMHSAPTDSLLNGAQMEGLVSIPVFTDSNVSSVIFHKWSGEFSLIVSFPEGIDFKKIIPSSGSFVCRTFLGVPDSVDETVLIADNQKEVPTVVDYMMDSLPEFSYTNAFRAPLVLLGEFSPDREFFFWNGDAVLYVEKKLQSSSKRVGMNQLQLPKSYPLQSATDRKIVGTATGGIISGGKDGDSASTLWDGSFPVKIHLPFFNEYSNSLEPLNPSDPVPAEMKIGLTWQLTSVTPTADGVQVQGTFAFPKYTHGNLGTYSVTLWKGDFSFTATVPGDQSTAKLMEGSKYTSIVHFQQSNDWSKFKLRENYLMQPTVQRSIIMLKGMRQKSSFLWSGKFVVIFPWSF</sequence>
<evidence type="ECO:0000313" key="3">
    <source>
        <dbReference type="EMBL" id="KAG8226521.1"/>
    </source>
</evidence>
<dbReference type="Pfam" id="PF03098">
    <property type="entry name" value="An_peroxidase"/>
    <property type="match status" value="2"/>
</dbReference>
<dbReference type="Gene3D" id="1.10.640.10">
    <property type="entry name" value="Haem peroxidase domain superfamily, animal type"/>
    <property type="match status" value="2"/>
</dbReference>
<keyword evidence="2" id="KW-0349">Heme</keyword>
<keyword evidence="2" id="KW-0479">Metal-binding</keyword>
<dbReference type="InterPro" id="IPR037120">
    <property type="entry name" value="Haem_peroxidase_sf_animal"/>
</dbReference>
<dbReference type="GO" id="GO:0004601">
    <property type="term" value="F:peroxidase activity"/>
    <property type="evidence" value="ECO:0007669"/>
    <property type="project" value="UniProtKB-KW"/>
</dbReference>
<dbReference type="InterPro" id="IPR010255">
    <property type="entry name" value="Haem_peroxidase_sf"/>
</dbReference>
<organism evidence="3 4">
    <name type="scientific">Ladona fulva</name>
    <name type="common">Scarce chaser dragonfly</name>
    <name type="synonym">Libellula fulva</name>
    <dbReference type="NCBI Taxonomy" id="123851"/>
    <lineage>
        <taxon>Eukaryota</taxon>
        <taxon>Metazoa</taxon>
        <taxon>Ecdysozoa</taxon>
        <taxon>Arthropoda</taxon>
        <taxon>Hexapoda</taxon>
        <taxon>Insecta</taxon>
        <taxon>Pterygota</taxon>
        <taxon>Palaeoptera</taxon>
        <taxon>Odonata</taxon>
        <taxon>Epiprocta</taxon>
        <taxon>Anisoptera</taxon>
        <taxon>Libelluloidea</taxon>
        <taxon>Libellulidae</taxon>
        <taxon>Ladona</taxon>
    </lineage>
</organism>
<dbReference type="SUPFAM" id="SSF48113">
    <property type="entry name" value="Heme-dependent peroxidases"/>
    <property type="match status" value="2"/>
</dbReference>
<reference evidence="3" key="1">
    <citation type="submission" date="2013-04" db="EMBL/GenBank/DDBJ databases">
        <authorList>
            <person name="Qu J."/>
            <person name="Murali S.C."/>
            <person name="Bandaranaike D."/>
            <person name="Bellair M."/>
            <person name="Blankenburg K."/>
            <person name="Chao H."/>
            <person name="Dinh H."/>
            <person name="Doddapaneni H."/>
            <person name="Downs B."/>
            <person name="Dugan-Rocha S."/>
            <person name="Elkadiri S."/>
            <person name="Gnanaolivu R.D."/>
            <person name="Hernandez B."/>
            <person name="Javaid M."/>
            <person name="Jayaseelan J.C."/>
            <person name="Lee S."/>
            <person name="Li M."/>
            <person name="Ming W."/>
            <person name="Munidasa M."/>
            <person name="Muniz J."/>
            <person name="Nguyen L."/>
            <person name="Ongeri F."/>
            <person name="Osuji N."/>
            <person name="Pu L.-L."/>
            <person name="Puazo M."/>
            <person name="Qu C."/>
            <person name="Quiroz J."/>
            <person name="Raj R."/>
            <person name="Weissenberger G."/>
            <person name="Xin Y."/>
            <person name="Zou X."/>
            <person name="Han Y."/>
            <person name="Richards S."/>
            <person name="Worley K."/>
            <person name="Muzny D."/>
            <person name="Gibbs R."/>
        </authorList>
    </citation>
    <scope>NUCLEOTIDE SEQUENCE</scope>
    <source>
        <strain evidence="3">Sampled in the wild</strain>
    </source>
</reference>
<evidence type="ECO:0000256" key="1">
    <source>
        <dbReference type="ARBA" id="ARBA00022559"/>
    </source>
</evidence>
<protein>
    <submittedName>
        <fullName evidence="3">Uncharacterized protein</fullName>
    </submittedName>
</protein>